<keyword evidence="2" id="KW-0812">Transmembrane</keyword>
<protein>
    <recommendedName>
        <fullName evidence="5">DUF3558 family protein</fullName>
    </recommendedName>
</protein>
<dbReference type="Proteomes" id="UP001551658">
    <property type="component" value="Unassembled WGS sequence"/>
</dbReference>
<evidence type="ECO:0000256" key="2">
    <source>
        <dbReference type="SAM" id="Phobius"/>
    </source>
</evidence>
<feature type="compositionally biased region" description="Polar residues" evidence="1">
    <location>
        <begin position="1"/>
        <end position="17"/>
    </location>
</feature>
<gene>
    <name evidence="3" type="ORF">AB0H72_28935</name>
</gene>
<keyword evidence="2" id="KW-0472">Membrane</keyword>
<organism evidence="3 4">
    <name type="scientific">Nocardia fusca</name>
    <dbReference type="NCBI Taxonomy" id="941183"/>
    <lineage>
        <taxon>Bacteria</taxon>
        <taxon>Bacillati</taxon>
        <taxon>Actinomycetota</taxon>
        <taxon>Actinomycetes</taxon>
        <taxon>Mycobacteriales</taxon>
        <taxon>Nocardiaceae</taxon>
        <taxon>Nocardia</taxon>
    </lineage>
</organism>
<name>A0ABV3FGD7_9NOCA</name>
<dbReference type="SUPFAM" id="SSF81995">
    <property type="entry name" value="beta-sandwich domain of Sec23/24"/>
    <property type="match status" value="1"/>
</dbReference>
<feature type="region of interest" description="Disordered" evidence="1">
    <location>
        <begin position="1"/>
        <end position="55"/>
    </location>
</feature>
<evidence type="ECO:0008006" key="5">
    <source>
        <dbReference type="Google" id="ProtNLM"/>
    </source>
</evidence>
<accession>A0ABV3FGD7</accession>
<dbReference type="RefSeq" id="WP_357985168.1">
    <property type="nucleotide sequence ID" value="NZ_JBFAIH010000021.1"/>
</dbReference>
<comment type="caution">
    <text evidence="3">The sequence shown here is derived from an EMBL/GenBank/DDBJ whole genome shotgun (WGS) entry which is preliminary data.</text>
</comment>
<dbReference type="EMBL" id="JBFAIH010000021">
    <property type="protein sequence ID" value="MEV0366727.1"/>
    <property type="molecule type" value="Genomic_DNA"/>
</dbReference>
<evidence type="ECO:0000256" key="1">
    <source>
        <dbReference type="SAM" id="MobiDB-lite"/>
    </source>
</evidence>
<keyword evidence="2" id="KW-1133">Transmembrane helix</keyword>
<sequence length="256" mass="27128">MSQPGQQNPLPQAGQSVPQQQYAPQGQPYPPQGQPYPMPGHQPYPPGPQWGSPPPRSGRGGIIALVVVLVVVVLGGGGAGAYFLFGADSSDDGPVVDASRDLAEAPMGCGLFTEAEIAPLIPGKFTTEPTAIFGGNKDYENSAQCMYSNQGIATGGLPTAFLSVTTRLHKAGPRESGLDKAKEDLRRKTGSPVGVPGADDDKFREIESSRNRVIAAEISVLYRNVVITMHYTHYALGEKQFTQPLLAMSIVAIDKL</sequence>
<keyword evidence="4" id="KW-1185">Reference proteome</keyword>
<feature type="compositionally biased region" description="Pro residues" evidence="1">
    <location>
        <begin position="27"/>
        <end position="55"/>
    </location>
</feature>
<feature type="region of interest" description="Disordered" evidence="1">
    <location>
        <begin position="172"/>
        <end position="199"/>
    </location>
</feature>
<evidence type="ECO:0000313" key="4">
    <source>
        <dbReference type="Proteomes" id="UP001551658"/>
    </source>
</evidence>
<proteinExistence type="predicted"/>
<reference evidence="3 4" key="1">
    <citation type="submission" date="2024-06" db="EMBL/GenBank/DDBJ databases">
        <title>The Natural Products Discovery Center: Release of the First 8490 Sequenced Strains for Exploring Actinobacteria Biosynthetic Diversity.</title>
        <authorList>
            <person name="Kalkreuter E."/>
            <person name="Kautsar S.A."/>
            <person name="Yang D."/>
            <person name="Bader C.D."/>
            <person name="Teijaro C.N."/>
            <person name="Fluegel L."/>
            <person name="Davis C.M."/>
            <person name="Simpson J.R."/>
            <person name="Lauterbach L."/>
            <person name="Steele A.D."/>
            <person name="Gui C."/>
            <person name="Meng S."/>
            <person name="Li G."/>
            <person name="Viehrig K."/>
            <person name="Ye F."/>
            <person name="Su P."/>
            <person name="Kiefer A.F."/>
            <person name="Nichols A."/>
            <person name="Cepeda A.J."/>
            <person name="Yan W."/>
            <person name="Fan B."/>
            <person name="Jiang Y."/>
            <person name="Adhikari A."/>
            <person name="Zheng C.-J."/>
            <person name="Schuster L."/>
            <person name="Cowan T.M."/>
            <person name="Smanski M.J."/>
            <person name="Chevrette M.G."/>
            <person name="De Carvalho L.P.S."/>
            <person name="Shen B."/>
        </authorList>
    </citation>
    <scope>NUCLEOTIDE SEQUENCE [LARGE SCALE GENOMIC DNA]</scope>
    <source>
        <strain evidence="3 4">NPDC050671</strain>
    </source>
</reference>
<feature type="transmembrane region" description="Helical" evidence="2">
    <location>
        <begin position="62"/>
        <end position="85"/>
    </location>
</feature>
<feature type="compositionally biased region" description="Basic and acidic residues" evidence="1">
    <location>
        <begin position="172"/>
        <end position="187"/>
    </location>
</feature>
<evidence type="ECO:0000313" key="3">
    <source>
        <dbReference type="EMBL" id="MEV0366727.1"/>
    </source>
</evidence>